<dbReference type="GO" id="GO:0006970">
    <property type="term" value="P:response to osmotic stress"/>
    <property type="evidence" value="ECO:0007669"/>
    <property type="project" value="EnsemblFungi"/>
</dbReference>
<dbReference type="Pfam" id="PF00620">
    <property type="entry name" value="RhoGAP"/>
    <property type="match status" value="1"/>
</dbReference>
<dbReference type="PANTHER" id="PTHR23176">
    <property type="entry name" value="RHO/RAC/CDC GTPASE-ACTIVATING PROTEIN"/>
    <property type="match status" value="1"/>
</dbReference>
<dbReference type="GO" id="GO:0032266">
    <property type="term" value="F:phosphatidylinositol-3-phosphate binding"/>
    <property type="evidence" value="ECO:0007669"/>
    <property type="project" value="EnsemblFungi"/>
</dbReference>
<evidence type="ECO:0000256" key="1">
    <source>
        <dbReference type="ARBA" id="ARBA00022468"/>
    </source>
</evidence>
<evidence type="ECO:0000259" key="6">
    <source>
        <dbReference type="PROSITE" id="PS51741"/>
    </source>
</evidence>
<dbReference type="PANTHER" id="PTHR23176:SF128">
    <property type="entry name" value="RHO GTPASE-ACTIVATING PROTEIN RGD1"/>
    <property type="match status" value="1"/>
</dbReference>
<dbReference type="GO" id="GO:0010314">
    <property type="term" value="F:phosphatidylinositol-5-phosphate binding"/>
    <property type="evidence" value="ECO:0007669"/>
    <property type="project" value="EnsemblFungi"/>
</dbReference>
<dbReference type="InterPro" id="IPR031160">
    <property type="entry name" value="F_BAR_dom"/>
</dbReference>
<dbReference type="GO" id="GO:0005933">
    <property type="term" value="C:cellular bud"/>
    <property type="evidence" value="ECO:0007669"/>
    <property type="project" value="EnsemblFungi"/>
</dbReference>
<dbReference type="InterPro" id="IPR000198">
    <property type="entry name" value="RhoGAP_dom"/>
</dbReference>
<gene>
    <name evidence="7" type="ORF">ASCRUDRAFT_35528</name>
</gene>
<dbReference type="InterPro" id="IPR027267">
    <property type="entry name" value="AH/BAR_dom_sf"/>
</dbReference>
<dbReference type="Pfam" id="PF00611">
    <property type="entry name" value="FCH"/>
    <property type="match status" value="1"/>
</dbReference>
<dbReference type="GO" id="GO:0080025">
    <property type="term" value="F:phosphatidylinositol-3,5-bisphosphate binding"/>
    <property type="evidence" value="ECO:0007669"/>
    <property type="project" value="EnsemblFungi"/>
</dbReference>
<accession>A0A1D2VG53</accession>
<dbReference type="GO" id="GO:0007165">
    <property type="term" value="P:signal transduction"/>
    <property type="evidence" value="ECO:0007669"/>
    <property type="project" value="InterPro"/>
</dbReference>
<dbReference type="InterPro" id="IPR008936">
    <property type="entry name" value="Rho_GTPase_activation_prot"/>
</dbReference>
<reference evidence="8" key="1">
    <citation type="submission" date="2016-05" db="EMBL/GenBank/DDBJ databases">
        <title>Comparative genomics of biotechnologically important yeasts.</title>
        <authorList>
            <consortium name="DOE Joint Genome Institute"/>
            <person name="Riley R."/>
            <person name="Haridas S."/>
            <person name="Wolfe K.H."/>
            <person name="Lopes M.R."/>
            <person name="Hittinger C.T."/>
            <person name="Goker M."/>
            <person name="Salamov A."/>
            <person name="Wisecaver J."/>
            <person name="Long T.M."/>
            <person name="Aerts A.L."/>
            <person name="Barry K."/>
            <person name="Choi C."/>
            <person name="Clum A."/>
            <person name="Coughlan A.Y."/>
            <person name="Deshpande S."/>
            <person name="Douglass A.P."/>
            <person name="Hanson S.J."/>
            <person name="Klenk H.-P."/>
            <person name="Labutti K."/>
            <person name="Lapidus A."/>
            <person name="Lindquist E."/>
            <person name="Lipzen A."/>
            <person name="Meier-Kolthoff J.P."/>
            <person name="Ohm R.A."/>
            <person name="Otillar R.P."/>
            <person name="Pangilinan J."/>
            <person name="Peng Y."/>
            <person name="Rokas A."/>
            <person name="Rosa C.A."/>
            <person name="Scheuner C."/>
            <person name="Sibirny A.A."/>
            <person name="Slot J.C."/>
            <person name="Stielow J.B."/>
            <person name="Sun H."/>
            <person name="Kurtzman C.P."/>
            <person name="Blackwell M."/>
            <person name="Grigoriev I.V."/>
            <person name="Jeffries T.W."/>
        </authorList>
    </citation>
    <scope>NUCLEOTIDE SEQUENCE [LARGE SCALE GENOMIC DNA]</scope>
    <source>
        <strain evidence="8">DSM 1968</strain>
    </source>
</reference>
<keyword evidence="2 3" id="KW-0175">Coiled coil</keyword>
<dbReference type="EMBL" id="KV454481">
    <property type="protein sequence ID" value="ODV60658.1"/>
    <property type="molecule type" value="Genomic_DNA"/>
</dbReference>
<keyword evidence="1" id="KW-0343">GTPase activation</keyword>
<feature type="domain" description="F-BAR" evidence="6">
    <location>
        <begin position="40"/>
        <end position="312"/>
    </location>
</feature>
<evidence type="ECO:0000313" key="7">
    <source>
        <dbReference type="EMBL" id="ODV60658.1"/>
    </source>
</evidence>
<sequence>MSEIIPPTPVSKINKDEGPANRRISLTDPAPQPSVDLTDEAISSVLKSDYSLDALSKRLKQSTETCEEFARYLSRKANSKSDNYTHLKKLSRSTNETMKKNTSNKLIKDDSFVKQFSAILSIEEKLLGFGNSYVQSVIRISDDLNYLKESIKERRKSIKDEARKREQECLEAIQLAEKAKIKYNSLCKNLEKVRTTSPNRTKFTIKGAKTTLQQEEELSSKISTAETDYRSKSEASQSIKKKLVEVYRPNYSAQLRDLILEIDISLSLKLQEYTNFEESLLMHLAVTISPASIDSKKPSIKNIASSVNVEKDLYDYLMGFHRKTPKKEYIPIQYKLHPSFQNSQANYNANFNLSINSGLSFSTTGGNNFGTASNEGLTSTSTITPDFTQSVVSTSYIPTRTNRGFSSLGLSVAPLPGIIIPPVKLKTFGNDIDTLIRFQGEENFVPYIVKYCISLIDLYGLDTEGIYRTSGNQLKLQELKESIDSNPNNIIQIIPSNNSASDGEIYLIASLLKAYFISLPEPLLSNELYPEFIAAARLPAESRVKKLHQTVYALPDGPYWTLRSLLFHFRRVSQRQDINRMSASNLGIIWGPTLLSFAITNPDEKSYQSKVIEYLMLAADEIFEAE</sequence>
<protein>
    <submittedName>
        <fullName evidence="7">RhoGAP-domain-containing protein</fullName>
    </submittedName>
</protein>
<dbReference type="STRING" id="1344418.A0A1D2VG53"/>
<dbReference type="GO" id="GO:0070273">
    <property type="term" value="F:phosphatidylinositol-4-phosphate binding"/>
    <property type="evidence" value="ECO:0007669"/>
    <property type="project" value="EnsemblFungi"/>
</dbReference>
<name>A0A1D2VG53_9ASCO</name>
<dbReference type="InterPro" id="IPR001060">
    <property type="entry name" value="FCH_dom"/>
</dbReference>
<dbReference type="Gene3D" id="1.10.555.10">
    <property type="entry name" value="Rho GTPase activation protein"/>
    <property type="match status" value="1"/>
</dbReference>
<dbReference type="InterPro" id="IPR050729">
    <property type="entry name" value="Rho-GAP"/>
</dbReference>
<dbReference type="OrthoDB" id="437889at2759"/>
<dbReference type="GO" id="GO:0005096">
    <property type="term" value="F:GTPase activator activity"/>
    <property type="evidence" value="ECO:0007669"/>
    <property type="project" value="UniProtKB-KW"/>
</dbReference>
<evidence type="ECO:0000256" key="4">
    <source>
        <dbReference type="SAM" id="MobiDB-lite"/>
    </source>
</evidence>
<dbReference type="Proteomes" id="UP000095038">
    <property type="component" value="Unassembled WGS sequence"/>
</dbReference>
<dbReference type="SMART" id="SM00324">
    <property type="entry name" value="RhoGAP"/>
    <property type="match status" value="1"/>
</dbReference>
<dbReference type="InParanoid" id="A0A1D2VG53"/>
<feature type="coiled-coil region" evidence="3">
    <location>
        <begin position="148"/>
        <end position="179"/>
    </location>
</feature>
<dbReference type="FunCoup" id="A0A1D2VG53">
    <property type="interactions" value="151"/>
</dbReference>
<keyword evidence="8" id="KW-1185">Reference proteome</keyword>
<dbReference type="Gene3D" id="1.20.1270.60">
    <property type="entry name" value="Arfaptin homology (AH) domain/BAR domain"/>
    <property type="match status" value="1"/>
</dbReference>
<dbReference type="SUPFAM" id="SSF103657">
    <property type="entry name" value="BAR/IMD domain-like"/>
    <property type="match status" value="1"/>
</dbReference>
<evidence type="ECO:0000259" key="5">
    <source>
        <dbReference type="PROSITE" id="PS50238"/>
    </source>
</evidence>
<dbReference type="GO" id="GO:0005546">
    <property type="term" value="F:phosphatidylinositol-4,5-bisphosphate binding"/>
    <property type="evidence" value="ECO:0007669"/>
    <property type="project" value="EnsemblFungi"/>
</dbReference>
<dbReference type="RefSeq" id="XP_020046965.1">
    <property type="nucleotide sequence ID" value="XM_020190614.1"/>
</dbReference>
<dbReference type="GO" id="GO:0010447">
    <property type="term" value="P:response to acidic pH"/>
    <property type="evidence" value="ECO:0007669"/>
    <property type="project" value="EnsemblFungi"/>
</dbReference>
<dbReference type="GO" id="GO:0030036">
    <property type="term" value="P:actin cytoskeleton organization"/>
    <property type="evidence" value="ECO:0007669"/>
    <property type="project" value="EnsemblFungi"/>
</dbReference>
<dbReference type="PROSITE" id="PS51741">
    <property type="entry name" value="F_BAR"/>
    <property type="match status" value="1"/>
</dbReference>
<proteinExistence type="predicted"/>
<dbReference type="GO" id="GO:0030479">
    <property type="term" value="C:actin cortical patch"/>
    <property type="evidence" value="ECO:0007669"/>
    <property type="project" value="EnsemblFungi"/>
</dbReference>
<feature type="domain" description="Rho-GAP" evidence="5">
    <location>
        <begin position="430"/>
        <end position="623"/>
    </location>
</feature>
<evidence type="ECO:0000256" key="3">
    <source>
        <dbReference type="SAM" id="Coils"/>
    </source>
</evidence>
<dbReference type="PROSITE" id="PS50238">
    <property type="entry name" value="RHOGAP"/>
    <property type="match status" value="1"/>
</dbReference>
<dbReference type="AlphaFoldDB" id="A0A1D2VG53"/>
<dbReference type="GO" id="GO:0010508">
    <property type="term" value="P:positive regulation of autophagy"/>
    <property type="evidence" value="ECO:0007669"/>
    <property type="project" value="EnsemblFungi"/>
</dbReference>
<evidence type="ECO:0000313" key="8">
    <source>
        <dbReference type="Proteomes" id="UP000095038"/>
    </source>
</evidence>
<evidence type="ECO:0000256" key="2">
    <source>
        <dbReference type="PROSITE-ProRule" id="PRU01077"/>
    </source>
</evidence>
<dbReference type="SUPFAM" id="SSF48350">
    <property type="entry name" value="GTPase activation domain, GAP"/>
    <property type="match status" value="1"/>
</dbReference>
<dbReference type="GeneID" id="30964250"/>
<dbReference type="GO" id="GO:0042802">
    <property type="term" value="F:identical protein binding"/>
    <property type="evidence" value="ECO:0007669"/>
    <property type="project" value="EnsemblFungi"/>
</dbReference>
<organism evidence="7 8">
    <name type="scientific">Ascoidea rubescens DSM 1968</name>
    <dbReference type="NCBI Taxonomy" id="1344418"/>
    <lineage>
        <taxon>Eukaryota</taxon>
        <taxon>Fungi</taxon>
        <taxon>Dikarya</taxon>
        <taxon>Ascomycota</taxon>
        <taxon>Saccharomycotina</taxon>
        <taxon>Saccharomycetes</taxon>
        <taxon>Ascoideaceae</taxon>
        <taxon>Ascoidea</taxon>
    </lineage>
</organism>
<feature type="region of interest" description="Disordered" evidence="4">
    <location>
        <begin position="1"/>
        <end position="35"/>
    </location>
</feature>